<proteinExistence type="predicted"/>
<evidence type="ECO:0000313" key="3">
    <source>
        <dbReference type="Proteomes" id="UP001054945"/>
    </source>
</evidence>
<protein>
    <submittedName>
        <fullName evidence="2">Uncharacterized protein</fullName>
    </submittedName>
</protein>
<feature type="compositionally biased region" description="Polar residues" evidence="1">
    <location>
        <begin position="162"/>
        <end position="180"/>
    </location>
</feature>
<reference evidence="2 3" key="1">
    <citation type="submission" date="2021-06" db="EMBL/GenBank/DDBJ databases">
        <title>Caerostris extrusa draft genome.</title>
        <authorList>
            <person name="Kono N."/>
            <person name="Arakawa K."/>
        </authorList>
    </citation>
    <scope>NUCLEOTIDE SEQUENCE [LARGE SCALE GENOMIC DNA]</scope>
</reference>
<evidence type="ECO:0000313" key="2">
    <source>
        <dbReference type="EMBL" id="GIX72101.1"/>
    </source>
</evidence>
<keyword evidence="3" id="KW-1185">Reference proteome</keyword>
<dbReference type="AlphaFoldDB" id="A0AAV4MKW5"/>
<accession>A0AAV4MKW5</accession>
<dbReference type="EMBL" id="BPLR01019819">
    <property type="protein sequence ID" value="GIX72101.1"/>
    <property type="molecule type" value="Genomic_DNA"/>
</dbReference>
<name>A0AAV4MKW5_CAEEX</name>
<evidence type="ECO:0000256" key="1">
    <source>
        <dbReference type="SAM" id="MobiDB-lite"/>
    </source>
</evidence>
<gene>
    <name evidence="2" type="ORF">CEXT_90571</name>
</gene>
<comment type="caution">
    <text evidence="2">The sequence shown here is derived from an EMBL/GenBank/DDBJ whole genome shotgun (WGS) entry which is preliminary data.</text>
</comment>
<organism evidence="2 3">
    <name type="scientific">Caerostris extrusa</name>
    <name type="common">Bark spider</name>
    <name type="synonym">Caerostris bankana</name>
    <dbReference type="NCBI Taxonomy" id="172846"/>
    <lineage>
        <taxon>Eukaryota</taxon>
        <taxon>Metazoa</taxon>
        <taxon>Ecdysozoa</taxon>
        <taxon>Arthropoda</taxon>
        <taxon>Chelicerata</taxon>
        <taxon>Arachnida</taxon>
        <taxon>Araneae</taxon>
        <taxon>Araneomorphae</taxon>
        <taxon>Entelegynae</taxon>
        <taxon>Araneoidea</taxon>
        <taxon>Araneidae</taxon>
        <taxon>Caerostris</taxon>
    </lineage>
</organism>
<feature type="region of interest" description="Disordered" evidence="1">
    <location>
        <begin position="160"/>
        <end position="180"/>
    </location>
</feature>
<sequence>MLSTILPKEHIIYRNFGPNNSTNIVKEEEESREKIPINRNKIINPFQMNSKSIEENKAMNYERYKFNETTQQKSNRSNDIRNSLITVKDKKNRASTHQQDNAERIIPTEKIAQKLLLTNIPKENIIYRNFGPDSSSTPSTSTKEIFEIFLHFRDNRKGYKFNETTQQKSNGSNDIRNSLTTKQEEKIPALTDREEIGQKLLSTYVPKDHIIYRNFRPNISTGIVKEKEKSREIFPIKDNRSDIDNLLQMNLESKAKNGAMNYKIKHSPKIFH</sequence>
<dbReference type="Proteomes" id="UP001054945">
    <property type="component" value="Unassembled WGS sequence"/>
</dbReference>